<dbReference type="Proteomes" id="UP000799778">
    <property type="component" value="Unassembled WGS sequence"/>
</dbReference>
<feature type="region of interest" description="Disordered" evidence="1">
    <location>
        <begin position="218"/>
        <end position="260"/>
    </location>
</feature>
<evidence type="ECO:0000313" key="3">
    <source>
        <dbReference type="Proteomes" id="UP000799778"/>
    </source>
</evidence>
<dbReference type="GeneID" id="54291195"/>
<feature type="compositionally biased region" description="Basic and acidic residues" evidence="1">
    <location>
        <begin position="223"/>
        <end position="234"/>
    </location>
</feature>
<proteinExistence type="predicted"/>
<organism evidence="2 3">
    <name type="scientific">Aaosphaeria arxii CBS 175.79</name>
    <dbReference type="NCBI Taxonomy" id="1450172"/>
    <lineage>
        <taxon>Eukaryota</taxon>
        <taxon>Fungi</taxon>
        <taxon>Dikarya</taxon>
        <taxon>Ascomycota</taxon>
        <taxon>Pezizomycotina</taxon>
        <taxon>Dothideomycetes</taxon>
        <taxon>Pleosporomycetidae</taxon>
        <taxon>Pleosporales</taxon>
        <taxon>Pleosporales incertae sedis</taxon>
        <taxon>Aaosphaeria</taxon>
    </lineage>
</organism>
<keyword evidence="3" id="KW-1185">Reference proteome</keyword>
<reference evidence="2" key="1">
    <citation type="journal article" date="2020" name="Stud. Mycol.">
        <title>101 Dothideomycetes genomes: a test case for predicting lifestyles and emergence of pathogens.</title>
        <authorList>
            <person name="Haridas S."/>
            <person name="Albert R."/>
            <person name="Binder M."/>
            <person name="Bloem J."/>
            <person name="Labutti K."/>
            <person name="Salamov A."/>
            <person name="Andreopoulos B."/>
            <person name="Baker S."/>
            <person name="Barry K."/>
            <person name="Bills G."/>
            <person name="Bluhm B."/>
            <person name="Cannon C."/>
            <person name="Castanera R."/>
            <person name="Culley D."/>
            <person name="Daum C."/>
            <person name="Ezra D."/>
            <person name="Gonzalez J."/>
            <person name="Henrissat B."/>
            <person name="Kuo A."/>
            <person name="Liang C."/>
            <person name="Lipzen A."/>
            <person name="Lutzoni F."/>
            <person name="Magnuson J."/>
            <person name="Mondo S."/>
            <person name="Nolan M."/>
            <person name="Ohm R."/>
            <person name="Pangilinan J."/>
            <person name="Park H.-J."/>
            <person name="Ramirez L."/>
            <person name="Alfaro M."/>
            <person name="Sun H."/>
            <person name="Tritt A."/>
            <person name="Yoshinaga Y."/>
            <person name="Zwiers L.-H."/>
            <person name="Turgeon B."/>
            <person name="Goodwin S."/>
            <person name="Spatafora J."/>
            <person name="Crous P."/>
            <person name="Grigoriev I."/>
        </authorList>
    </citation>
    <scope>NUCLEOTIDE SEQUENCE</scope>
    <source>
        <strain evidence="2">CBS 175.79</strain>
    </source>
</reference>
<name>A0A6A5Y0A1_9PLEO</name>
<accession>A0A6A5Y0A1</accession>
<dbReference type="EMBL" id="ML978068">
    <property type="protein sequence ID" value="KAF2018507.1"/>
    <property type="molecule type" value="Genomic_DNA"/>
</dbReference>
<feature type="region of interest" description="Disordered" evidence="1">
    <location>
        <begin position="30"/>
        <end position="51"/>
    </location>
</feature>
<dbReference type="OrthoDB" id="5391950at2759"/>
<feature type="region of interest" description="Disordered" evidence="1">
    <location>
        <begin position="155"/>
        <end position="174"/>
    </location>
</feature>
<dbReference type="AlphaFoldDB" id="A0A6A5Y0A1"/>
<dbReference type="RefSeq" id="XP_033386846.1">
    <property type="nucleotide sequence ID" value="XM_033533798.1"/>
</dbReference>
<feature type="region of interest" description="Disordered" evidence="1">
    <location>
        <begin position="181"/>
        <end position="203"/>
    </location>
</feature>
<protein>
    <submittedName>
        <fullName evidence="2">Uncharacterized protein</fullName>
    </submittedName>
</protein>
<gene>
    <name evidence="2" type="ORF">BU24DRAFT_491459</name>
</gene>
<feature type="compositionally biased region" description="Polar residues" evidence="1">
    <location>
        <begin position="1"/>
        <end position="10"/>
    </location>
</feature>
<evidence type="ECO:0000313" key="2">
    <source>
        <dbReference type="EMBL" id="KAF2018507.1"/>
    </source>
</evidence>
<sequence length="274" mass="29924">MSPTQLSACQPSPKRKRDAPLLVPYLNTTLRRASTPPVDLPTSPDADSPRNAVAEQLQGMSIEAIPMPPLTPTDDAVRKKPKLHFTNDFSMPTPSDSHHLPKKNNNNQVIHSDHNVTLSRDTTQTCNVQSDSLGKSYNNGSTPCKVHNSGLAVTAEQSNLREPSPSPSPTSLTWQDSEITGHLADPSTDLDDDGTGLNGVGFRPTPALAYQRAQRRKQQLQDWKSREAREARAKRNERRRKGIAGSAINSEEGMVERDSAVPGTAVPRAVRFAI</sequence>
<evidence type="ECO:0000256" key="1">
    <source>
        <dbReference type="SAM" id="MobiDB-lite"/>
    </source>
</evidence>
<feature type="region of interest" description="Disordered" evidence="1">
    <location>
        <begin position="1"/>
        <end position="20"/>
    </location>
</feature>